<protein>
    <submittedName>
        <fullName evidence="1">Uncharacterized protein</fullName>
    </submittedName>
</protein>
<dbReference type="AlphaFoldDB" id="A0A843X491"/>
<sequence length="219" mass="23359">MVEVALSTPGCSSLTSWRVNGGSSCGPSTWWRFEVAVPVVRRCFLRGCSVSLVVTPGCSFPTSWRSRMLGARVMRLWSHVVPSVFRELLCLSGCVPRIASALCCSRPTLVAGRGVALVASTCAWTPLVLQESIVGCGPGEGCSQDCSGLLSTGCCATSGLRSCHVCRRWPTTLLEVVPGRGAVRACASWACRDSLSQEFVAGRSWWRFVVPCVASSAIH</sequence>
<reference evidence="1" key="1">
    <citation type="submission" date="2017-07" db="EMBL/GenBank/DDBJ databases">
        <title>Taro Niue Genome Assembly and Annotation.</title>
        <authorList>
            <person name="Atibalentja N."/>
            <person name="Keating K."/>
            <person name="Fields C.J."/>
        </authorList>
    </citation>
    <scope>NUCLEOTIDE SEQUENCE</scope>
    <source>
        <strain evidence="1">Niue_2</strain>
        <tissue evidence="1">Leaf</tissue>
    </source>
</reference>
<keyword evidence="2" id="KW-1185">Reference proteome</keyword>
<accession>A0A843X491</accession>
<evidence type="ECO:0000313" key="2">
    <source>
        <dbReference type="Proteomes" id="UP000652761"/>
    </source>
</evidence>
<evidence type="ECO:0000313" key="1">
    <source>
        <dbReference type="EMBL" id="MQM12535.1"/>
    </source>
</evidence>
<comment type="caution">
    <text evidence="1">The sequence shown here is derived from an EMBL/GenBank/DDBJ whole genome shotgun (WGS) entry which is preliminary data.</text>
</comment>
<proteinExistence type="predicted"/>
<name>A0A843X491_COLES</name>
<dbReference type="Proteomes" id="UP000652761">
    <property type="component" value="Unassembled WGS sequence"/>
</dbReference>
<gene>
    <name evidence="1" type="ORF">Taro_045454</name>
</gene>
<organism evidence="1 2">
    <name type="scientific">Colocasia esculenta</name>
    <name type="common">Wild taro</name>
    <name type="synonym">Arum esculentum</name>
    <dbReference type="NCBI Taxonomy" id="4460"/>
    <lineage>
        <taxon>Eukaryota</taxon>
        <taxon>Viridiplantae</taxon>
        <taxon>Streptophyta</taxon>
        <taxon>Embryophyta</taxon>
        <taxon>Tracheophyta</taxon>
        <taxon>Spermatophyta</taxon>
        <taxon>Magnoliopsida</taxon>
        <taxon>Liliopsida</taxon>
        <taxon>Araceae</taxon>
        <taxon>Aroideae</taxon>
        <taxon>Colocasieae</taxon>
        <taxon>Colocasia</taxon>
    </lineage>
</organism>
<dbReference type="EMBL" id="NMUH01005348">
    <property type="protein sequence ID" value="MQM12535.1"/>
    <property type="molecule type" value="Genomic_DNA"/>
</dbReference>